<comment type="similarity">
    <text evidence="2">Belongs to the nucleobase:cation symporter-2 (NCS2) (TC 2.A.40) family. Azg-like subfamily.</text>
</comment>
<evidence type="ECO:0000313" key="9">
    <source>
        <dbReference type="Proteomes" id="UP000244240"/>
    </source>
</evidence>
<evidence type="ECO:0000256" key="2">
    <source>
        <dbReference type="ARBA" id="ARBA00005697"/>
    </source>
</evidence>
<feature type="transmembrane region" description="Helical" evidence="7">
    <location>
        <begin position="103"/>
        <end position="120"/>
    </location>
</feature>
<proteinExistence type="inferred from homology"/>
<evidence type="ECO:0000313" key="8">
    <source>
        <dbReference type="EMBL" id="PTX60298.1"/>
    </source>
</evidence>
<sequence length="427" mass="45443">MKSWFLRRMADSSDAVEWKREWMAGLTSFFTAAYILVVHPMILRDAGIPLGAGVAATVAATAFGCLWMAFGARAPVLLIPGMGVNAFFSYTLIQSLGLSWQEGLAAVTVSGILFWMAAATRLGSRLFQAVPASLKHGVTAGIGLFLAFIGLQKAQWIQTDENTMVALGDFGQPVPLVTVTGLLITLLLYSRKVPGSLLWGILVTTLLTYGIGGMPDANTPSPRLMEFGTVLFSAKWNLFHYPFWVAVFSLTMIVVFENMGLLQGMLSDPKQFPKAYRATAVSTVASGFLGTSPTVAAAESASGIAEGGRTGIPPLVTGLLFLLAFPALPLLGKIPDHAVAPVLIVIGALMVQSVQHIPFSDFSEGFPAFFILAGIPLTSSIADGLAFGFITYPLLKTAAGKWRQVPVPVYLIAGLFLANLIAVSMIH</sequence>
<comment type="caution">
    <text evidence="8">The sequence shown here is derived from an EMBL/GenBank/DDBJ whole genome shotgun (WGS) entry which is preliminary data.</text>
</comment>
<dbReference type="EMBL" id="QBKR01000009">
    <property type="protein sequence ID" value="PTX60298.1"/>
    <property type="molecule type" value="Genomic_DNA"/>
</dbReference>
<dbReference type="Proteomes" id="UP000244240">
    <property type="component" value="Unassembled WGS sequence"/>
</dbReference>
<feature type="transmembrane region" description="Helical" evidence="7">
    <location>
        <begin position="196"/>
        <end position="215"/>
    </location>
</feature>
<keyword evidence="9" id="KW-1185">Reference proteome</keyword>
<feature type="transmembrane region" description="Helical" evidence="7">
    <location>
        <begin position="77"/>
        <end position="97"/>
    </location>
</feature>
<evidence type="ECO:0000256" key="7">
    <source>
        <dbReference type="SAM" id="Phobius"/>
    </source>
</evidence>
<dbReference type="PANTHER" id="PTHR43337:SF2">
    <property type="entry name" value="XANTHINE_URACIL PERMEASE"/>
    <property type="match status" value="1"/>
</dbReference>
<dbReference type="AlphaFoldDB" id="A0A2T6BW40"/>
<feature type="transmembrane region" description="Helical" evidence="7">
    <location>
        <begin position="21"/>
        <end position="42"/>
    </location>
</feature>
<feature type="transmembrane region" description="Helical" evidence="7">
    <location>
        <begin position="407"/>
        <end position="426"/>
    </location>
</feature>
<feature type="transmembrane region" description="Helical" evidence="7">
    <location>
        <begin position="132"/>
        <end position="150"/>
    </location>
</feature>
<name>A0A2T6BW40_9BACL</name>
<feature type="transmembrane region" description="Helical" evidence="7">
    <location>
        <begin position="48"/>
        <end position="70"/>
    </location>
</feature>
<gene>
    <name evidence="8" type="ORF">C8P63_10962</name>
</gene>
<feature type="transmembrane region" description="Helical" evidence="7">
    <location>
        <begin position="369"/>
        <end position="395"/>
    </location>
</feature>
<feature type="transmembrane region" description="Helical" evidence="7">
    <location>
        <begin position="274"/>
        <end position="292"/>
    </location>
</feature>
<dbReference type="Pfam" id="PF00860">
    <property type="entry name" value="Xan_ur_permease"/>
    <property type="match status" value="1"/>
</dbReference>
<evidence type="ECO:0000256" key="5">
    <source>
        <dbReference type="ARBA" id="ARBA00022989"/>
    </source>
</evidence>
<evidence type="ECO:0000256" key="4">
    <source>
        <dbReference type="ARBA" id="ARBA00022692"/>
    </source>
</evidence>
<organism evidence="8 9">
    <name type="scientific">Melghirimyces profundicolus</name>
    <dbReference type="NCBI Taxonomy" id="1242148"/>
    <lineage>
        <taxon>Bacteria</taxon>
        <taxon>Bacillati</taxon>
        <taxon>Bacillota</taxon>
        <taxon>Bacilli</taxon>
        <taxon>Bacillales</taxon>
        <taxon>Thermoactinomycetaceae</taxon>
        <taxon>Melghirimyces</taxon>
    </lineage>
</organism>
<evidence type="ECO:0000256" key="1">
    <source>
        <dbReference type="ARBA" id="ARBA00004141"/>
    </source>
</evidence>
<keyword evidence="4 7" id="KW-0812">Transmembrane</keyword>
<feature type="transmembrane region" description="Helical" evidence="7">
    <location>
        <begin position="241"/>
        <end position="262"/>
    </location>
</feature>
<accession>A0A2T6BW40</accession>
<dbReference type="PANTHER" id="PTHR43337">
    <property type="entry name" value="XANTHINE/URACIL PERMEASE C887.17-RELATED"/>
    <property type="match status" value="1"/>
</dbReference>
<dbReference type="InterPro" id="IPR045018">
    <property type="entry name" value="Azg-like"/>
</dbReference>
<protein>
    <submittedName>
        <fullName evidence="8">AGZA family xanthine/uracil permease-like MFS transporter</fullName>
    </submittedName>
</protein>
<reference evidence="8 9" key="1">
    <citation type="submission" date="2018-04" db="EMBL/GenBank/DDBJ databases">
        <title>Genomic Encyclopedia of Archaeal and Bacterial Type Strains, Phase II (KMG-II): from individual species to whole genera.</title>
        <authorList>
            <person name="Goeker M."/>
        </authorList>
    </citation>
    <scope>NUCLEOTIDE SEQUENCE [LARGE SCALE GENOMIC DNA]</scope>
    <source>
        <strain evidence="8 9">DSM 45787</strain>
    </source>
</reference>
<feature type="transmembrane region" description="Helical" evidence="7">
    <location>
        <begin position="338"/>
        <end position="357"/>
    </location>
</feature>
<keyword evidence="6 7" id="KW-0472">Membrane</keyword>
<feature type="transmembrane region" description="Helical" evidence="7">
    <location>
        <begin position="170"/>
        <end position="189"/>
    </location>
</feature>
<feature type="transmembrane region" description="Helical" evidence="7">
    <location>
        <begin position="312"/>
        <end position="331"/>
    </location>
</feature>
<keyword evidence="5 7" id="KW-1133">Transmembrane helix</keyword>
<dbReference type="GO" id="GO:0005345">
    <property type="term" value="F:purine nucleobase transmembrane transporter activity"/>
    <property type="evidence" value="ECO:0007669"/>
    <property type="project" value="TreeGrafter"/>
</dbReference>
<keyword evidence="3" id="KW-0813">Transport</keyword>
<evidence type="ECO:0000256" key="3">
    <source>
        <dbReference type="ARBA" id="ARBA00022448"/>
    </source>
</evidence>
<dbReference type="GO" id="GO:0005886">
    <property type="term" value="C:plasma membrane"/>
    <property type="evidence" value="ECO:0007669"/>
    <property type="project" value="TreeGrafter"/>
</dbReference>
<comment type="subcellular location">
    <subcellularLocation>
        <location evidence="1">Membrane</location>
        <topology evidence="1">Multi-pass membrane protein</topology>
    </subcellularLocation>
</comment>
<dbReference type="InterPro" id="IPR006043">
    <property type="entry name" value="NCS2"/>
</dbReference>
<evidence type="ECO:0000256" key="6">
    <source>
        <dbReference type="ARBA" id="ARBA00023136"/>
    </source>
</evidence>